<evidence type="ECO:0000313" key="2">
    <source>
        <dbReference type="EMBL" id="WIM87281.1"/>
    </source>
</evidence>
<name>A0ABY8VW42_9MYCO</name>
<protein>
    <recommendedName>
        <fullName evidence="4">Lipoprotein</fullName>
    </recommendedName>
</protein>
<feature type="transmembrane region" description="Helical" evidence="1">
    <location>
        <begin position="30"/>
        <end position="52"/>
    </location>
</feature>
<evidence type="ECO:0000313" key="3">
    <source>
        <dbReference type="Proteomes" id="UP001236585"/>
    </source>
</evidence>
<gene>
    <name evidence="2" type="ORF">PT015_20915</name>
</gene>
<feature type="transmembrane region" description="Helical" evidence="1">
    <location>
        <begin position="116"/>
        <end position="135"/>
    </location>
</feature>
<sequence>MAGFALLGYVVVVAGSSTLWKPEGAWWHSMVVWFVAAFVLHDLVMFPVYALLDRALRSSATRRSPRHRPAVPVLNYLRVPALGSGLLFLIFFPGIIRQGATLFGEDTGLTQEPFLGRWLMLTALLFGFSAVAYGVRLMIVMSAHNA</sequence>
<evidence type="ECO:0000256" key="1">
    <source>
        <dbReference type="SAM" id="Phobius"/>
    </source>
</evidence>
<dbReference type="EMBL" id="CP126981">
    <property type="protein sequence ID" value="WIM87281.1"/>
    <property type="molecule type" value="Genomic_DNA"/>
</dbReference>
<keyword evidence="3" id="KW-1185">Reference proteome</keyword>
<keyword evidence="1" id="KW-1133">Transmembrane helix</keyword>
<reference evidence="2 3" key="1">
    <citation type="journal article" date="2023" name="Microbiol. Resour. Announc.">
        <title>Complete Genome Sequence of Mycobacterium wuenschmanii, a novel Nontuberculous Mycobacterium Isolated from a captive population of Amazon Milk Frogs.</title>
        <authorList>
            <person name="Hicks J."/>
            <person name="Zeineldin M."/>
            <person name="Ward H."/>
            <person name="Wuenschmann A."/>
            <person name="Camp P."/>
            <person name="Farrell D."/>
            <person name="Lehman K."/>
            <person name="Thacker T."/>
            <person name="Cuthbert E."/>
        </authorList>
    </citation>
    <scope>NUCLEOTIDE SEQUENCE [LARGE SCALE GENOMIC DNA]</scope>
    <source>
        <strain evidence="2 3">Wuenschmanii</strain>
    </source>
</reference>
<dbReference type="Proteomes" id="UP001236585">
    <property type="component" value="Chromosome"/>
</dbReference>
<keyword evidence="1" id="KW-0812">Transmembrane</keyword>
<evidence type="ECO:0008006" key="4">
    <source>
        <dbReference type="Google" id="ProtNLM"/>
    </source>
</evidence>
<keyword evidence="1" id="KW-0472">Membrane</keyword>
<dbReference type="RefSeq" id="WP_285186960.1">
    <property type="nucleotide sequence ID" value="NZ_CP126981.1"/>
</dbReference>
<feature type="transmembrane region" description="Helical" evidence="1">
    <location>
        <begin position="73"/>
        <end position="96"/>
    </location>
</feature>
<accession>A0ABY8VW42</accession>
<proteinExistence type="predicted"/>
<organism evidence="2 3">
    <name type="scientific">Candidatus Mycobacterium wuenschmannii</name>
    <dbReference type="NCBI Taxonomy" id="3027808"/>
    <lineage>
        <taxon>Bacteria</taxon>
        <taxon>Bacillati</taxon>
        <taxon>Actinomycetota</taxon>
        <taxon>Actinomycetes</taxon>
        <taxon>Mycobacteriales</taxon>
        <taxon>Mycobacteriaceae</taxon>
        <taxon>Mycobacterium</taxon>
    </lineage>
</organism>